<feature type="compositionally biased region" description="Basic and acidic residues" evidence="3">
    <location>
        <begin position="1163"/>
        <end position="1175"/>
    </location>
</feature>
<evidence type="ECO:0000259" key="4">
    <source>
        <dbReference type="SMART" id="SM00322"/>
    </source>
</evidence>
<feature type="compositionally biased region" description="Low complexity" evidence="3">
    <location>
        <begin position="28"/>
        <end position="43"/>
    </location>
</feature>
<dbReference type="CDD" id="cd22408">
    <property type="entry name" value="KH-I_Vigilin_rpt4"/>
    <property type="match status" value="1"/>
</dbReference>
<feature type="compositionally biased region" description="Low complexity" evidence="3">
    <location>
        <begin position="60"/>
        <end position="83"/>
    </location>
</feature>
<feature type="region of interest" description="Disordered" evidence="3">
    <location>
        <begin position="1163"/>
        <end position="1188"/>
    </location>
</feature>
<protein>
    <recommendedName>
        <fullName evidence="4">K Homology domain-containing protein</fullName>
    </recommendedName>
</protein>
<evidence type="ECO:0000256" key="3">
    <source>
        <dbReference type="SAM" id="MobiDB-lite"/>
    </source>
</evidence>
<dbReference type="OrthoDB" id="10027144at2759"/>
<feature type="domain" description="K Homology" evidence="4">
    <location>
        <begin position="383"/>
        <end position="448"/>
    </location>
</feature>
<dbReference type="Pfam" id="PF22952">
    <property type="entry name" value="KH_11"/>
    <property type="match status" value="1"/>
</dbReference>
<dbReference type="CDD" id="cd22448">
    <property type="entry name" value="KH-I_ScSCP160_rpt3"/>
    <property type="match status" value="1"/>
</dbReference>
<dbReference type="Pfam" id="PF00013">
    <property type="entry name" value="KH_1"/>
    <property type="match status" value="8"/>
</dbReference>
<evidence type="ECO:0000313" key="6">
    <source>
        <dbReference type="Proteomes" id="UP000620104"/>
    </source>
</evidence>
<accession>A0A8H3TQZ9</accession>
<name>A0A8H3TQZ9_9TREE</name>
<dbReference type="EMBL" id="BLZA01000013">
    <property type="protein sequence ID" value="GHJ85622.1"/>
    <property type="molecule type" value="Genomic_DNA"/>
</dbReference>
<feature type="domain" description="K Homology" evidence="4">
    <location>
        <begin position="1244"/>
        <end position="1309"/>
    </location>
</feature>
<dbReference type="GO" id="GO:0003729">
    <property type="term" value="F:mRNA binding"/>
    <property type="evidence" value="ECO:0007669"/>
    <property type="project" value="TreeGrafter"/>
</dbReference>
<dbReference type="GO" id="GO:0005737">
    <property type="term" value="C:cytoplasm"/>
    <property type="evidence" value="ECO:0007669"/>
    <property type="project" value="TreeGrafter"/>
</dbReference>
<feature type="domain" description="K Homology" evidence="4">
    <location>
        <begin position="1021"/>
        <end position="1106"/>
    </location>
</feature>
<dbReference type="CDD" id="cd00105">
    <property type="entry name" value="KH-I"/>
    <property type="match status" value="2"/>
</dbReference>
<dbReference type="SUPFAM" id="SSF54791">
    <property type="entry name" value="Eukaryotic type KH-domain (KH-domain type I)"/>
    <property type="match status" value="9"/>
</dbReference>
<feature type="region of interest" description="Disordered" evidence="3">
    <location>
        <begin position="1100"/>
        <end position="1125"/>
    </location>
</feature>
<feature type="region of interest" description="Disordered" evidence="3">
    <location>
        <begin position="1"/>
        <end position="102"/>
    </location>
</feature>
<dbReference type="PANTHER" id="PTHR10627">
    <property type="entry name" value="SCP160"/>
    <property type="match status" value="1"/>
</dbReference>
<evidence type="ECO:0000256" key="1">
    <source>
        <dbReference type="ARBA" id="ARBA00022737"/>
    </source>
</evidence>
<keyword evidence="2" id="KW-0694">RNA-binding</keyword>
<sequence>MALSAAELQKRHGLEGAPDPFPSLGNNAPPSSSSAASKPRQPATETVDTASQDAFPALGSSAAPATASTAPASSKWGAASASKVKARAPVSSAPGGLGRSGAPLASSLPSTISFSVPSASITVSPKAFTELTKKVKEQYGCSVEASTQMRTGLRTFFIRGPDDKRAAMAKKTIERGISKVETQTMDVPLSTLGTIIGPKGANLKVITDATGCRIDIPRRDQLPSAPVNGNKDRDDDASDSEDEEVEDPAVPISLTGPTPAIVDAKNRINALIKDKVSYTSVKIKDIPSEYYLFIAGPKGKKAKEELEQGVGQDQVQVHIPPPSVWKALASREDATAQADNADGAISAPSERKRDLAITVKGDKDKVVAVVDEIRRQYDDYVATTTKMIISLPKRQHRFLVGSAADEILEQHGCIVELPSIDSHSEECVIRGPKANLIAALTTVMEKANAVNIETVDLVAAHKSSDAKQHARNILRYLIRTSKLRQIADAHSGVKVYPPFQAVVESVGNVVVEIVGEDEAQVSKAKQELVAIVKELSPAHVASVDIDFALHKFLIGKKGAKINQFEQAHSVTVVFPPTSDESSTVLLVHTGTDLPTDKKQREAKLKEVLATAVQGIESLAKEAADVKTETLDVEQKWHKHVIGPGGSVLRSILGEDPLVTVSIGKKDGKSDQDVIVVRGPSTEVDRIVPAILQVVEDAKNDDIVNGHVVEFSVEKRHVPHLVGQAGATINKLRESLGVRVNFDDESETDVKKASKKPMVTCKIVGRKEAVEEAKQRLLAQVERLADETTEVITIKRALHPALIGSSGKYAIRLEEKYGVKITFPRDAKDGAEQKSTQKPDEVVIRGGKKGVAGAKAELLEAAEFEKENNQSTTFNVPTAAVARILGKAGANINAIKDDTGAQIDVDKTSEKETAITLKGDKQAIAAAKASIQSIVAEVGDRKEDNITIPNKFHGQLIGPGGQRLRDLIVRMGGPEDRTQQAGLVNFPRNGDASPDSVKIRGDKTFVTKIKAELERIVTDLGDQVVLGVRVPAQDHAVRIGRGGAALQDLQRKSGATIQFPGSRQYNSTPAIENADELGDVPANELIKVAGTREQCQKAIEVLSQPLSTPPSRSQTPTSRGNGGLPSRTVAVPAKFYHSLVDGQIQRQLRQNGVYVDLPAAPAKPEIKRPAASDREAGATSARIDVDADNEDGEDISYSFEVYDKYEGLGEEGDAPLDFVIRGKEEVLEKGEKIIQEALEKAKSANQVGVLVGIPRSAFPRIIGSKGATISRLRSETGADITVGKDDDLITLVGDAQSVEYAKDAIVSIASRRGARF</sequence>
<dbReference type="InterPro" id="IPR054548">
    <property type="entry name" value="SCP160-like_KH"/>
</dbReference>
<comment type="caution">
    <text evidence="5">The sequence shown here is derived from an EMBL/GenBank/DDBJ whole genome shotgun (WGS) entry which is preliminary data.</text>
</comment>
<feature type="region of interest" description="Disordered" evidence="3">
    <location>
        <begin position="216"/>
        <end position="257"/>
    </location>
</feature>
<feature type="domain" description="K Homology" evidence="4">
    <location>
        <begin position="785"/>
        <end position="862"/>
    </location>
</feature>
<feature type="compositionally biased region" description="Acidic residues" evidence="3">
    <location>
        <begin position="235"/>
        <end position="247"/>
    </location>
</feature>
<evidence type="ECO:0000256" key="2">
    <source>
        <dbReference type="PROSITE-ProRule" id="PRU00117"/>
    </source>
</evidence>
<dbReference type="InterPro" id="IPR036612">
    <property type="entry name" value="KH_dom_type_1_sf"/>
</dbReference>
<keyword evidence="6" id="KW-1185">Reference proteome</keyword>
<evidence type="ECO:0000313" key="5">
    <source>
        <dbReference type="EMBL" id="GHJ85622.1"/>
    </source>
</evidence>
<feature type="domain" description="K Homology" evidence="4">
    <location>
        <begin position="470"/>
        <end position="533"/>
    </location>
</feature>
<feature type="domain" description="K Homology" evidence="4">
    <location>
        <begin position="939"/>
        <end position="1017"/>
    </location>
</feature>
<dbReference type="PANTHER" id="PTHR10627:SF31">
    <property type="entry name" value="DODECA-SATELLITE-BINDING PROTEIN 1, ISOFORM A"/>
    <property type="match status" value="1"/>
</dbReference>
<feature type="domain" description="K Homology" evidence="4">
    <location>
        <begin position="537"/>
        <end position="609"/>
    </location>
</feature>
<proteinExistence type="predicted"/>
<dbReference type="SMART" id="SM00322">
    <property type="entry name" value="KH"/>
    <property type="match status" value="12"/>
</dbReference>
<dbReference type="InterPro" id="IPR004088">
    <property type="entry name" value="KH_dom_type_1"/>
</dbReference>
<dbReference type="PROSITE" id="PS50084">
    <property type="entry name" value="KH_TYPE_1"/>
    <property type="match status" value="8"/>
</dbReference>
<organism evidence="5 6">
    <name type="scientific">Naganishia liquefaciens</name>
    <dbReference type="NCBI Taxonomy" id="104408"/>
    <lineage>
        <taxon>Eukaryota</taxon>
        <taxon>Fungi</taxon>
        <taxon>Dikarya</taxon>
        <taxon>Basidiomycota</taxon>
        <taxon>Agaricomycotina</taxon>
        <taxon>Tremellomycetes</taxon>
        <taxon>Filobasidiales</taxon>
        <taxon>Filobasidiaceae</taxon>
        <taxon>Naganishia</taxon>
    </lineage>
</organism>
<feature type="domain" description="K Homology" evidence="4">
    <location>
        <begin position="179"/>
        <end position="273"/>
    </location>
</feature>
<keyword evidence="1" id="KW-0677">Repeat</keyword>
<dbReference type="InterPro" id="IPR004087">
    <property type="entry name" value="KH_dom"/>
</dbReference>
<feature type="compositionally biased region" description="Low complexity" evidence="3">
    <location>
        <begin position="1101"/>
        <end position="1118"/>
    </location>
</feature>
<dbReference type="Proteomes" id="UP000620104">
    <property type="component" value="Unassembled WGS sequence"/>
</dbReference>
<reference evidence="5" key="1">
    <citation type="submission" date="2020-07" db="EMBL/GenBank/DDBJ databases">
        <title>Draft Genome Sequence of a Deep-Sea Yeast, Naganishia (Cryptococcus) liquefaciens strain N6.</title>
        <authorList>
            <person name="Han Y.W."/>
            <person name="Kajitani R."/>
            <person name="Morimoto H."/>
            <person name="Parhat M."/>
            <person name="Tsubouchi H."/>
            <person name="Bakenova O."/>
            <person name="Ogata M."/>
            <person name="Argunhan B."/>
            <person name="Aoki R."/>
            <person name="Kajiwara S."/>
            <person name="Itoh T."/>
            <person name="Iwasaki H."/>
        </authorList>
    </citation>
    <scope>NUCLEOTIDE SEQUENCE</scope>
    <source>
        <strain evidence="5">N6</strain>
    </source>
</reference>
<feature type="domain" description="K Homology" evidence="4">
    <location>
        <begin position="867"/>
        <end position="935"/>
    </location>
</feature>
<feature type="domain" description="K Homology" evidence="4">
    <location>
        <begin position="277"/>
        <end position="378"/>
    </location>
</feature>
<gene>
    <name evidence="5" type="ORF">NliqN6_2024</name>
</gene>
<feature type="domain" description="K Homology" evidence="4">
    <location>
        <begin position="704"/>
        <end position="781"/>
    </location>
</feature>
<feature type="domain" description="K Homology" evidence="4">
    <location>
        <begin position="624"/>
        <end position="695"/>
    </location>
</feature>
<dbReference type="Gene3D" id="3.30.1370.10">
    <property type="entry name" value="K Homology domain, type 1"/>
    <property type="match status" value="10"/>
</dbReference>